<evidence type="ECO:0000256" key="3">
    <source>
        <dbReference type="SAM" id="MobiDB-lite"/>
    </source>
</evidence>
<keyword evidence="2" id="KW-0333">Golgi apparatus</keyword>
<dbReference type="OrthoDB" id="203678at2759"/>
<dbReference type="RefSeq" id="XP_025427944.1">
    <property type="nucleotide sequence ID" value="XM_025570667.1"/>
</dbReference>
<dbReference type="GO" id="GO:0048193">
    <property type="term" value="P:Golgi vesicle transport"/>
    <property type="evidence" value="ECO:0007669"/>
    <property type="project" value="TreeGrafter"/>
</dbReference>
<dbReference type="Pfam" id="PF08700">
    <property type="entry name" value="VPS51_Exo84_N"/>
    <property type="match status" value="1"/>
</dbReference>
<evidence type="ECO:0000256" key="1">
    <source>
        <dbReference type="ARBA" id="ARBA00006080"/>
    </source>
</evidence>
<dbReference type="EMBL" id="KZ821257">
    <property type="protein sequence ID" value="PYH41962.1"/>
    <property type="molecule type" value="Genomic_DNA"/>
</dbReference>
<evidence type="ECO:0000256" key="2">
    <source>
        <dbReference type="RuleBase" id="RU368010"/>
    </source>
</evidence>
<dbReference type="GO" id="GO:1990745">
    <property type="term" value="C:EARP complex"/>
    <property type="evidence" value="ECO:0007669"/>
    <property type="project" value="TreeGrafter"/>
</dbReference>
<proteinExistence type="inferred from homology"/>
<gene>
    <name evidence="4" type="ORF">BP01DRAFT_156868</name>
</gene>
<name>A0A319A3C1_9EURO</name>
<comment type="similarity">
    <text evidence="1 2">Belongs to the VPS51 family.</text>
</comment>
<dbReference type="GO" id="GO:0015031">
    <property type="term" value="P:protein transport"/>
    <property type="evidence" value="ECO:0007669"/>
    <property type="project" value="UniProtKB-UniRule"/>
</dbReference>
<feature type="compositionally biased region" description="Polar residues" evidence="3">
    <location>
        <begin position="99"/>
        <end position="108"/>
    </location>
</feature>
<dbReference type="GO" id="GO:0007030">
    <property type="term" value="P:Golgi organization"/>
    <property type="evidence" value="ECO:0007669"/>
    <property type="project" value="UniProtKB-UniRule"/>
</dbReference>
<dbReference type="PANTHER" id="PTHR15954">
    <property type="entry name" value="VACUOLAR PROTEIN SORTING-ASSOCIATED PROTEIN 51 HOMOLOG"/>
    <property type="match status" value="1"/>
</dbReference>
<protein>
    <recommendedName>
        <fullName evidence="2">Vacuolar protein sorting-associated protein 51 homolog</fullName>
    </recommendedName>
</protein>
<comment type="subcellular location">
    <subcellularLocation>
        <location evidence="2">Golgi apparatus</location>
        <location evidence="2">trans-Golgi network</location>
    </subcellularLocation>
</comment>
<feature type="compositionally biased region" description="Low complexity" evidence="3">
    <location>
        <begin position="1"/>
        <end position="47"/>
    </location>
</feature>
<dbReference type="GeneID" id="37071895"/>
<dbReference type="GO" id="GO:0005829">
    <property type="term" value="C:cytosol"/>
    <property type="evidence" value="ECO:0007669"/>
    <property type="project" value="GOC"/>
</dbReference>
<dbReference type="AlphaFoldDB" id="A0A319A3C1"/>
<dbReference type="Proteomes" id="UP000248349">
    <property type="component" value="Unassembled WGS sequence"/>
</dbReference>
<evidence type="ECO:0000313" key="5">
    <source>
        <dbReference type="Proteomes" id="UP000248349"/>
    </source>
</evidence>
<dbReference type="GO" id="GO:0016020">
    <property type="term" value="C:membrane"/>
    <property type="evidence" value="ECO:0007669"/>
    <property type="project" value="TreeGrafter"/>
</dbReference>
<dbReference type="STRING" id="1450539.A0A319A3C1"/>
<dbReference type="PANTHER" id="PTHR15954:SF4">
    <property type="entry name" value="VACUOLAR PROTEIN SORTING-ASSOCIATED PROTEIN 51 HOMOLOG"/>
    <property type="match status" value="1"/>
</dbReference>
<organism evidence="4 5">
    <name type="scientific">Aspergillus saccharolyticus JOP 1030-1</name>
    <dbReference type="NCBI Taxonomy" id="1450539"/>
    <lineage>
        <taxon>Eukaryota</taxon>
        <taxon>Fungi</taxon>
        <taxon>Dikarya</taxon>
        <taxon>Ascomycota</taxon>
        <taxon>Pezizomycotina</taxon>
        <taxon>Eurotiomycetes</taxon>
        <taxon>Eurotiomycetidae</taxon>
        <taxon>Eurotiales</taxon>
        <taxon>Aspergillaceae</taxon>
        <taxon>Aspergillus</taxon>
        <taxon>Aspergillus subgen. Circumdati</taxon>
    </lineage>
</organism>
<comment type="function">
    <text evidence="2">Acts as component of the GARP complex that is involved in retrograde transport from early and late endosomes to the trans-Golgi network (TGN).</text>
</comment>
<sequence length="301" mass="32898">MSTLSSPRPSIASSRAHSPTPTSSHRPSLDTLNTNLGNNGGLSASSTPSTARAVSPSLHPRRNRAALRDYYNLRPSDAAAGVGRRSRSIPRQSEGDGPTFNNNNHNSTSYVVATGTELDSPDFDPQRYVSHLLATSSLSTVLKAENTLVGDIRTLDSERKALVYDNYSKLIRAVETIGKMRRSMDDRGAPLTMSKTLGPAIAFVAETAGSLIQEGEEQQRRIREAKVEEGTERRKAERQTVQWVLGAPERLEKLLAEGKAEEAERDWEEVRKLLGKWEGVKGVAEVREACEKVLEGGDESS</sequence>
<keyword evidence="2" id="KW-0445">Lipid transport</keyword>
<keyword evidence="5" id="KW-1185">Reference proteome</keyword>
<comment type="subunit">
    <text evidence="2">Component of the Golgi-associated retrograde protein (GARP) complex.</text>
</comment>
<feature type="region of interest" description="Disordered" evidence="3">
    <location>
        <begin position="1"/>
        <end position="108"/>
    </location>
</feature>
<reference evidence="4 5" key="1">
    <citation type="submission" date="2016-12" db="EMBL/GenBank/DDBJ databases">
        <title>The genomes of Aspergillus section Nigri reveals drivers in fungal speciation.</title>
        <authorList>
            <consortium name="DOE Joint Genome Institute"/>
            <person name="Vesth T.C."/>
            <person name="Nybo J."/>
            <person name="Theobald S."/>
            <person name="Brandl J."/>
            <person name="Frisvad J.C."/>
            <person name="Nielsen K.F."/>
            <person name="Lyhne E.K."/>
            <person name="Kogle M.E."/>
            <person name="Kuo A."/>
            <person name="Riley R."/>
            <person name="Clum A."/>
            <person name="Nolan M."/>
            <person name="Lipzen A."/>
            <person name="Salamov A."/>
            <person name="Henrissat B."/>
            <person name="Wiebenga A."/>
            <person name="De Vries R.P."/>
            <person name="Grigoriev I.V."/>
            <person name="Mortensen U.H."/>
            <person name="Andersen M.R."/>
            <person name="Baker S.E."/>
        </authorList>
    </citation>
    <scope>NUCLEOTIDE SEQUENCE [LARGE SCALE GENOMIC DNA]</scope>
    <source>
        <strain evidence="4 5">JOP 1030-1</strain>
    </source>
</reference>
<keyword evidence="2" id="KW-0653">Protein transport</keyword>
<dbReference type="GO" id="GO:0032456">
    <property type="term" value="P:endocytic recycling"/>
    <property type="evidence" value="ECO:0007669"/>
    <property type="project" value="TreeGrafter"/>
</dbReference>
<dbReference type="InterPro" id="IPR014812">
    <property type="entry name" value="Vps51"/>
</dbReference>
<accession>A0A319A3C1</accession>
<dbReference type="GO" id="GO:0042147">
    <property type="term" value="P:retrograde transport, endosome to Golgi"/>
    <property type="evidence" value="ECO:0007669"/>
    <property type="project" value="UniProtKB-UniRule"/>
</dbReference>
<evidence type="ECO:0000313" key="4">
    <source>
        <dbReference type="EMBL" id="PYH41962.1"/>
    </source>
</evidence>
<keyword evidence="2" id="KW-0813">Transport</keyword>
<dbReference type="GO" id="GO:0000938">
    <property type="term" value="C:GARP complex"/>
    <property type="evidence" value="ECO:0007669"/>
    <property type="project" value="UniProtKB-UniRule"/>
</dbReference>
<dbReference type="GO" id="GO:0006869">
    <property type="term" value="P:lipid transport"/>
    <property type="evidence" value="ECO:0007669"/>
    <property type="project" value="UniProtKB-UniRule"/>
</dbReference>